<dbReference type="EMBL" id="AEJC01000020">
    <property type="protein sequence ID" value="EKX69237.1"/>
    <property type="molecule type" value="Genomic_DNA"/>
</dbReference>
<gene>
    <name evidence="2" type="ORF">STRIP9103_07139</name>
</gene>
<sequence length="46" mass="4904">MGSVRRGFRSVVGFGPFGGVDPGRSRNSSPLADFFRTNFAAPSERG</sequence>
<dbReference type="PATRIC" id="fig|698759.3.peg.238"/>
<evidence type="ECO:0000313" key="2">
    <source>
        <dbReference type="EMBL" id="EKX69237.1"/>
    </source>
</evidence>
<accession>L1L8I7</accession>
<feature type="compositionally biased region" description="Low complexity" evidence="1">
    <location>
        <begin position="1"/>
        <end position="14"/>
    </location>
</feature>
<reference evidence="2 3" key="1">
    <citation type="submission" date="2012-11" db="EMBL/GenBank/DDBJ databases">
        <authorList>
            <person name="Huguet-Tapia J.C."/>
            <person name="Durkin A.S."/>
            <person name="Pettis G.S."/>
            <person name="Badger J.H."/>
        </authorList>
    </citation>
    <scope>NUCLEOTIDE SEQUENCE [LARGE SCALE GENOMIC DNA]</scope>
    <source>
        <strain evidence="2 3">91-03</strain>
    </source>
</reference>
<organism evidence="2 3">
    <name type="scientific">Streptomyces ipomoeae 91-03</name>
    <dbReference type="NCBI Taxonomy" id="698759"/>
    <lineage>
        <taxon>Bacteria</taxon>
        <taxon>Bacillati</taxon>
        <taxon>Actinomycetota</taxon>
        <taxon>Actinomycetes</taxon>
        <taxon>Kitasatosporales</taxon>
        <taxon>Streptomycetaceae</taxon>
        <taxon>Streptomyces</taxon>
    </lineage>
</organism>
<comment type="caution">
    <text evidence="2">The sequence shown here is derived from an EMBL/GenBank/DDBJ whole genome shotgun (WGS) entry which is preliminary data.</text>
</comment>
<name>L1L8I7_9ACTN</name>
<feature type="region of interest" description="Disordered" evidence="1">
    <location>
        <begin position="1"/>
        <end position="32"/>
    </location>
</feature>
<proteinExistence type="predicted"/>
<protein>
    <submittedName>
        <fullName evidence="2">Uncharacterized protein</fullName>
    </submittedName>
</protein>
<dbReference type="AlphaFoldDB" id="L1L8I7"/>
<dbReference type="Proteomes" id="UP000010411">
    <property type="component" value="Unassembled WGS sequence"/>
</dbReference>
<evidence type="ECO:0000313" key="3">
    <source>
        <dbReference type="Proteomes" id="UP000010411"/>
    </source>
</evidence>
<evidence type="ECO:0000256" key="1">
    <source>
        <dbReference type="SAM" id="MobiDB-lite"/>
    </source>
</evidence>
<keyword evidence="3" id="KW-1185">Reference proteome</keyword>